<keyword evidence="3" id="KW-1185">Reference proteome</keyword>
<evidence type="ECO:0000313" key="2">
    <source>
        <dbReference type="EMBL" id="VEL15135.1"/>
    </source>
</evidence>
<feature type="domain" description="NPHP4 Ig-like" evidence="1">
    <location>
        <begin position="8"/>
        <end position="60"/>
    </location>
</feature>
<dbReference type="InterPro" id="IPR058685">
    <property type="entry name" value="Ig_NPHP4_4th"/>
</dbReference>
<dbReference type="EMBL" id="CAAALY010023557">
    <property type="protein sequence ID" value="VEL15135.1"/>
    <property type="molecule type" value="Genomic_DNA"/>
</dbReference>
<evidence type="ECO:0000259" key="1">
    <source>
        <dbReference type="Pfam" id="PF26187"/>
    </source>
</evidence>
<proteinExistence type="predicted"/>
<evidence type="ECO:0000313" key="3">
    <source>
        <dbReference type="Proteomes" id="UP000784294"/>
    </source>
</evidence>
<dbReference type="OrthoDB" id="313446at2759"/>
<dbReference type="AlphaFoldDB" id="A0A3S4ZMB9"/>
<organism evidence="2 3">
    <name type="scientific">Protopolystoma xenopodis</name>
    <dbReference type="NCBI Taxonomy" id="117903"/>
    <lineage>
        <taxon>Eukaryota</taxon>
        <taxon>Metazoa</taxon>
        <taxon>Spiralia</taxon>
        <taxon>Lophotrochozoa</taxon>
        <taxon>Platyhelminthes</taxon>
        <taxon>Monogenea</taxon>
        <taxon>Polyopisthocotylea</taxon>
        <taxon>Polystomatidea</taxon>
        <taxon>Polystomatidae</taxon>
        <taxon>Protopolystoma</taxon>
    </lineage>
</organism>
<protein>
    <recommendedName>
        <fullName evidence="1">NPHP4 Ig-like domain-containing protein</fullName>
    </recommendedName>
</protein>
<dbReference type="Proteomes" id="UP000784294">
    <property type="component" value="Unassembled WGS sequence"/>
</dbReference>
<comment type="caution">
    <text evidence="2">The sequence shown here is derived from an EMBL/GenBank/DDBJ whole genome shotgun (WGS) entry which is preliminary data.</text>
</comment>
<sequence>MSVSCFVCHKETTVDLEAGVTGQLGLRFIPQLTPTTQLIYVFIRDEQGKTEEIFAVRLTYT</sequence>
<dbReference type="Pfam" id="PF26187">
    <property type="entry name" value="Ig_NPHP4_4th"/>
    <property type="match status" value="1"/>
</dbReference>
<name>A0A3S4ZMB9_9PLAT</name>
<reference evidence="2" key="1">
    <citation type="submission" date="2018-11" db="EMBL/GenBank/DDBJ databases">
        <authorList>
            <consortium name="Pathogen Informatics"/>
        </authorList>
    </citation>
    <scope>NUCLEOTIDE SEQUENCE</scope>
</reference>
<accession>A0A3S4ZMB9</accession>
<gene>
    <name evidence="2" type="ORF">PXEA_LOCUS8575</name>
</gene>